<protein>
    <submittedName>
        <fullName evidence="2">Uncharacterized protein</fullName>
    </submittedName>
</protein>
<keyword evidence="1" id="KW-0472">Membrane</keyword>
<accession>A0A3N4IV87</accession>
<reference evidence="2 3" key="1">
    <citation type="journal article" date="2018" name="Nat. Ecol. Evol.">
        <title>Pezizomycetes genomes reveal the molecular basis of ectomycorrhizal truffle lifestyle.</title>
        <authorList>
            <person name="Murat C."/>
            <person name="Payen T."/>
            <person name="Noel B."/>
            <person name="Kuo A."/>
            <person name="Morin E."/>
            <person name="Chen J."/>
            <person name="Kohler A."/>
            <person name="Krizsan K."/>
            <person name="Balestrini R."/>
            <person name="Da Silva C."/>
            <person name="Montanini B."/>
            <person name="Hainaut M."/>
            <person name="Levati E."/>
            <person name="Barry K.W."/>
            <person name="Belfiori B."/>
            <person name="Cichocki N."/>
            <person name="Clum A."/>
            <person name="Dockter R.B."/>
            <person name="Fauchery L."/>
            <person name="Guy J."/>
            <person name="Iotti M."/>
            <person name="Le Tacon F."/>
            <person name="Lindquist E.A."/>
            <person name="Lipzen A."/>
            <person name="Malagnac F."/>
            <person name="Mello A."/>
            <person name="Molinier V."/>
            <person name="Miyauchi S."/>
            <person name="Poulain J."/>
            <person name="Riccioni C."/>
            <person name="Rubini A."/>
            <person name="Sitrit Y."/>
            <person name="Splivallo R."/>
            <person name="Traeger S."/>
            <person name="Wang M."/>
            <person name="Zifcakova L."/>
            <person name="Wipf D."/>
            <person name="Zambonelli A."/>
            <person name="Paolocci F."/>
            <person name="Nowrousian M."/>
            <person name="Ottonello S."/>
            <person name="Baldrian P."/>
            <person name="Spatafora J.W."/>
            <person name="Henrissat B."/>
            <person name="Nagy L.G."/>
            <person name="Aury J.M."/>
            <person name="Wincker P."/>
            <person name="Grigoriev I.V."/>
            <person name="Bonfante P."/>
            <person name="Martin F.M."/>
        </authorList>
    </citation>
    <scope>NUCLEOTIDE SEQUENCE [LARGE SCALE GENOMIC DNA]</scope>
    <source>
        <strain evidence="2 3">RN42</strain>
    </source>
</reference>
<proteinExistence type="predicted"/>
<sequence>MFGCFTYLVGLYGNIYSRVCRRLVSLAFIWCLSIFIRCCYYLLVYWISFFFSYLFCFIKDCCIILLYFASLSSFQFGI</sequence>
<evidence type="ECO:0000313" key="3">
    <source>
        <dbReference type="Proteomes" id="UP000275078"/>
    </source>
</evidence>
<dbReference type="AlphaFoldDB" id="A0A3N4IV87"/>
<feature type="transmembrane region" description="Helical" evidence="1">
    <location>
        <begin position="49"/>
        <end position="69"/>
    </location>
</feature>
<keyword evidence="1" id="KW-0812">Transmembrane</keyword>
<evidence type="ECO:0000313" key="2">
    <source>
        <dbReference type="EMBL" id="RPA85524.1"/>
    </source>
</evidence>
<dbReference type="Proteomes" id="UP000275078">
    <property type="component" value="Unassembled WGS sequence"/>
</dbReference>
<gene>
    <name evidence="2" type="ORF">BJ508DRAFT_177636</name>
</gene>
<organism evidence="2 3">
    <name type="scientific">Ascobolus immersus RN42</name>
    <dbReference type="NCBI Taxonomy" id="1160509"/>
    <lineage>
        <taxon>Eukaryota</taxon>
        <taxon>Fungi</taxon>
        <taxon>Dikarya</taxon>
        <taxon>Ascomycota</taxon>
        <taxon>Pezizomycotina</taxon>
        <taxon>Pezizomycetes</taxon>
        <taxon>Pezizales</taxon>
        <taxon>Ascobolaceae</taxon>
        <taxon>Ascobolus</taxon>
    </lineage>
</organism>
<dbReference type="EMBL" id="ML119653">
    <property type="protein sequence ID" value="RPA85524.1"/>
    <property type="molecule type" value="Genomic_DNA"/>
</dbReference>
<name>A0A3N4IV87_ASCIM</name>
<feature type="transmembrane region" description="Helical" evidence="1">
    <location>
        <begin position="23"/>
        <end position="43"/>
    </location>
</feature>
<keyword evidence="3" id="KW-1185">Reference proteome</keyword>
<keyword evidence="1" id="KW-1133">Transmembrane helix</keyword>
<evidence type="ECO:0000256" key="1">
    <source>
        <dbReference type="SAM" id="Phobius"/>
    </source>
</evidence>